<dbReference type="EMBL" id="MT627597">
    <property type="protein sequence ID" value="QOZ40925.1"/>
    <property type="molecule type" value="Genomic_DNA"/>
</dbReference>
<evidence type="ECO:0000256" key="11">
    <source>
        <dbReference type="ARBA" id="ARBA00023136"/>
    </source>
</evidence>
<reference evidence="14" key="2">
    <citation type="submission" date="2020-06" db="EMBL/GenBank/DDBJ databases">
        <authorList>
            <person name="Liu L."/>
            <person name="Zheng S."/>
            <person name="Guo Z."/>
            <person name="Li X."/>
            <person name="Li J."/>
            <person name="Zeng L."/>
        </authorList>
    </citation>
    <scope>NUCLEOTIDE SEQUENCE</scope>
</reference>
<evidence type="ECO:0000256" key="7">
    <source>
        <dbReference type="ARBA" id="ARBA00022781"/>
    </source>
</evidence>
<keyword evidence="5 12" id="KW-0138">CF(0)</keyword>
<accession>A0A873HTK6</accession>
<keyword evidence="11 13" id="KW-0472">Membrane</keyword>
<reference evidence="14" key="1">
    <citation type="journal article" date="2020" name="Mitochondrial DNA Part B Resour">
        <title>Complete mitochondrial genome of banana new pest Basilepta fulvipes (Coleoptera: Eumolpinae) and phylogenetic analysis.</title>
        <authorList>
            <person name="Liu L.-N."/>
            <person name="Zheng S.-J."/>
            <person name="Guo Z.-X."/>
            <person name="Li X.-D."/>
            <person name="Li J.-B."/>
            <person name="Zeng L."/>
        </authorList>
    </citation>
    <scope>NUCLEOTIDE SEQUENCE</scope>
</reference>
<keyword evidence="4 12" id="KW-0813">Transport</keyword>
<dbReference type="GeneID" id="63646874"/>
<evidence type="ECO:0000256" key="9">
    <source>
        <dbReference type="ARBA" id="ARBA00023065"/>
    </source>
</evidence>
<organism evidence="14">
    <name type="scientific">Basilepta fulvipes</name>
    <dbReference type="NCBI Taxonomy" id="1885603"/>
    <lineage>
        <taxon>Eukaryota</taxon>
        <taxon>Metazoa</taxon>
        <taxon>Ecdysozoa</taxon>
        <taxon>Arthropoda</taxon>
        <taxon>Hexapoda</taxon>
        <taxon>Insecta</taxon>
        <taxon>Pterygota</taxon>
        <taxon>Neoptera</taxon>
        <taxon>Endopterygota</taxon>
        <taxon>Coleoptera</taxon>
        <taxon>Polyphaga</taxon>
        <taxon>Cucujiformia</taxon>
        <taxon>Chrysomeloidea</taxon>
        <taxon>Chrysomelidae</taxon>
        <taxon>Eumolpinae</taxon>
        <taxon>Basilepta</taxon>
    </lineage>
</organism>
<name>A0A873HTK6_9CUCU</name>
<keyword evidence="6 12" id="KW-0812">Transmembrane</keyword>
<dbReference type="CTD" id="4509"/>
<evidence type="ECO:0000256" key="2">
    <source>
        <dbReference type="ARBA" id="ARBA00008892"/>
    </source>
</evidence>
<dbReference type="GO" id="GO:0015078">
    <property type="term" value="F:proton transmembrane transporter activity"/>
    <property type="evidence" value="ECO:0007669"/>
    <property type="project" value="InterPro"/>
</dbReference>
<evidence type="ECO:0000256" key="4">
    <source>
        <dbReference type="ARBA" id="ARBA00022448"/>
    </source>
</evidence>
<keyword evidence="9 12" id="KW-0406">Ion transport</keyword>
<proteinExistence type="inferred from homology"/>
<keyword evidence="10 12" id="KW-0496">Mitochondrion</keyword>
<feature type="transmembrane region" description="Helical" evidence="13">
    <location>
        <begin position="6"/>
        <end position="25"/>
    </location>
</feature>
<geneLocation type="mitochondrion" evidence="14"/>
<sequence>MPQMAPISWLTLYIIFIMTLCLFLIQNYFTKIDSLEKSSKLSSKSKLNWKW</sequence>
<evidence type="ECO:0000256" key="5">
    <source>
        <dbReference type="ARBA" id="ARBA00022547"/>
    </source>
</evidence>
<protein>
    <recommendedName>
        <fullName evidence="12">ATP synthase complex subunit 8</fullName>
    </recommendedName>
</protein>
<gene>
    <name evidence="14" type="primary">ATP8</name>
</gene>
<dbReference type="InterPro" id="IPR001421">
    <property type="entry name" value="ATP8_metazoa"/>
</dbReference>
<evidence type="ECO:0000256" key="13">
    <source>
        <dbReference type="SAM" id="Phobius"/>
    </source>
</evidence>
<dbReference type="AlphaFoldDB" id="A0A873HTK6"/>
<evidence type="ECO:0000256" key="1">
    <source>
        <dbReference type="ARBA" id="ARBA00004304"/>
    </source>
</evidence>
<comment type="subcellular location">
    <subcellularLocation>
        <location evidence="1 12">Mitochondrion membrane</location>
        <topology evidence="1 12">Single-pass membrane protein</topology>
    </subcellularLocation>
</comment>
<evidence type="ECO:0000313" key="14">
    <source>
        <dbReference type="EMBL" id="QOZ40925.1"/>
    </source>
</evidence>
<keyword evidence="8 13" id="KW-1133">Transmembrane helix</keyword>
<dbReference type="Pfam" id="PF00895">
    <property type="entry name" value="ATP-synt_8"/>
    <property type="match status" value="1"/>
</dbReference>
<dbReference type="GO" id="GO:0045259">
    <property type="term" value="C:proton-transporting ATP synthase complex"/>
    <property type="evidence" value="ECO:0007669"/>
    <property type="project" value="UniProtKB-KW"/>
</dbReference>
<evidence type="ECO:0000256" key="10">
    <source>
        <dbReference type="ARBA" id="ARBA00023128"/>
    </source>
</evidence>
<dbReference type="RefSeq" id="YP_010040747.1">
    <property type="nucleotide sequence ID" value="NC_054189.1"/>
</dbReference>
<evidence type="ECO:0000256" key="8">
    <source>
        <dbReference type="ARBA" id="ARBA00022989"/>
    </source>
</evidence>
<evidence type="ECO:0000256" key="6">
    <source>
        <dbReference type="ARBA" id="ARBA00022692"/>
    </source>
</evidence>
<comment type="subunit">
    <text evidence="3">F-type ATPases have 2 components, CF(1) - the catalytic core - and CF(0) - the membrane proton channel.</text>
</comment>
<evidence type="ECO:0000256" key="3">
    <source>
        <dbReference type="ARBA" id="ARBA00011291"/>
    </source>
</evidence>
<dbReference type="GO" id="GO:0031966">
    <property type="term" value="C:mitochondrial membrane"/>
    <property type="evidence" value="ECO:0007669"/>
    <property type="project" value="UniProtKB-SubCell"/>
</dbReference>
<keyword evidence="7 12" id="KW-0375">Hydrogen ion transport</keyword>
<comment type="similarity">
    <text evidence="2 12">Belongs to the ATPase protein 8 family.</text>
</comment>
<dbReference type="GO" id="GO:0015986">
    <property type="term" value="P:proton motive force-driven ATP synthesis"/>
    <property type="evidence" value="ECO:0007669"/>
    <property type="project" value="InterPro"/>
</dbReference>
<evidence type="ECO:0000256" key="12">
    <source>
        <dbReference type="RuleBase" id="RU003661"/>
    </source>
</evidence>